<dbReference type="PANTHER" id="PTHR46599">
    <property type="entry name" value="PIGGYBAC TRANSPOSABLE ELEMENT-DERIVED PROTEIN 4"/>
    <property type="match status" value="1"/>
</dbReference>
<protein>
    <recommendedName>
        <fullName evidence="2">PiggyBac transposable element-derived protein 4 C-terminal zinc-finger domain-containing protein</fullName>
    </recommendedName>
</protein>
<accession>A0A2P4YFX7</accession>
<name>A0A2P4YFX7_9STRA</name>
<dbReference type="EMBL" id="NCKW01003401">
    <property type="protein sequence ID" value="POM76703.1"/>
    <property type="molecule type" value="Genomic_DNA"/>
</dbReference>
<reference evidence="3 4" key="1">
    <citation type="journal article" date="2017" name="Genome Biol. Evol.">
        <title>Phytophthora megakarya and P. palmivora, closely related causal agents of cacao black pod rot, underwent increases in genome sizes and gene numbers by different mechanisms.</title>
        <authorList>
            <person name="Ali S.S."/>
            <person name="Shao J."/>
            <person name="Lary D.J."/>
            <person name="Kronmiller B."/>
            <person name="Shen D."/>
            <person name="Strem M.D."/>
            <person name="Amoako-Attah I."/>
            <person name="Akrofi A.Y."/>
            <person name="Begoude B.A."/>
            <person name="Ten Hoopen G.M."/>
            <person name="Coulibaly K."/>
            <person name="Kebe B.I."/>
            <person name="Melnick R.L."/>
            <person name="Guiltinan M.J."/>
            <person name="Tyler B.M."/>
            <person name="Meinhardt L.W."/>
            <person name="Bailey B.A."/>
        </authorList>
    </citation>
    <scope>NUCLEOTIDE SEQUENCE [LARGE SCALE GENOMIC DNA]</scope>
    <source>
        <strain evidence="4">sbr112.9</strain>
    </source>
</reference>
<gene>
    <name evidence="3" type="ORF">PHPALM_6025</name>
</gene>
<dbReference type="PANTHER" id="PTHR46599:SF3">
    <property type="entry name" value="PIGGYBAC TRANSPOSABLE ELEMENT-DERIVED PROTEIN 4"/>
    <property type="match status" value="1"/>
</dbReference>
<evidence type="ECO:0000256" key="1">
    <source>
        <dbReference type="SAM" id="MobiDB-lite"/>
    </source>
</evidence>
<feature type="compositionally biased region" description="Acidic residues" evidence="1">
    <location>
        <begin position="215"/>
        <end position="224"/>
    </location>
</feature>
<feature type="region of interest" description="Disordered" evidence="1">
    <location>
        <begin position="91"/>
        <end position="113"/>
    </location>
</feature>
<feature type="region of interest" description="Disordered" evidence="1">
    <location>
        <begin position="183"/>
        <end position="224"/>
    </location>
</feature>
<evidence type="ECO:0000313" key="3">
    <source>
        <dbReference type="EMBL" id="POM76703.1"/>
    </source>
</evidence>
<proteinExistence type="predicted"/>
<organism evidence="3 4">
    <name type="scientific">Phytophthora palmivora</name>
    <dbReference type="NCBI Taxonomy" id="4796"/>
    <lineage>
        <taxon>Eukaryota</taxon>
        <taxon>Sar</taxon>
        <taxon>Stramenopiles</taxon>
        <taxon>Oomycota</taxon>
        <taxon>Peronosporomycetes</taxon>
        <taxon>Peronosporales</taxon>
        <taxon>Peronosporaceae</taxon>
        <taxon>Phytophthora</taxon>
    </lineage>
</organism>
<evidence type="ECO:0000259" key="2">
    <source>
        <dbReference type="Pfam" id="PF13842"/>
    </source>
</evidence>
<dbReference type="OrthoDB" id="128975at2759"/>
<feature type="domain" description="PiggyBac transposable element-derived protein 4 C-terminal zinc-finger" evidence="2">
    <location>
        <begin position="112"/>
        <end position="168"/>
    </location>
</feature>
<dbReference type="Pfam" id="PF13842">
    <property type="entry name" value="zf-Tnp_2"/>
    <property type="match status" value="1"/>
</dbReference>
<comment type="caution">
    <text evidence="3">The sequence shown here is derived from an EMBL/GenBank/DDBJ whole genome shotgun (WGS) entry which is preliminary data.</text>
</comment>
<sequence>MGGVDVHDQLRMQRYSVQLAYKSRKYYRTLFLGLLDMALENSFIVHRYYRKVNNKSPVKHFAFMEDLMEQLLAVDSTEAFAQARSVSSAQVGHLDNEHRLEENPDTVDDSEEDGKKRHRTCKVCAFYKTKSSKFTKYFCPGCSKRDRRKYLCNVPREGRSDTCFTVWHTTWNNGNDIPAELLRGHKARERPPASRPGKKRRRAGGARELLLGGDEAGEAGNDEE</sequence>
<feature type="compositionally biased region" description="Acidic residues" evidence="1">
    <location>
        <begin position="103"/>
        <end position="112"/>
    </location>
</feature>
<evidence type="ECO:0000313" key="4">
    <source>
        <dbReference type="Proteomes" id="UP000237271"/>
    </source>
</evidence>
<keyword evidence="4" id="KW-1185">Reference proteome</keyword>
<dbReference type="InterPro" id="IPR032718">
    <property type="entry name" value="PGBD4_Znf_C"/>
</dbReference>
<dbReference type="AlphaFoldDB" id="A0A2P4YFX7"/>
<dbReference type="Proteomes" id="UP000237271">
    <property type="component" value="Unassembled WGS sequence"/>
</dbReference>